<dbReference type="UniPathway" id="UPA00094"/>
<comment type="similarity">
    <text evidence="2 13">Belongs to the thiolase-like superfamily. FabH family.</text>
</comment>
<evidence type="ECO:0000256" key="6">
    <source>
        <dbReference type="ARBA" id="ARBA00022679"/>
    </source>
</evidence>
<dbReference type="InterPro" id="IPR016039">
    <property type="entry name" value="Thiolase-like"/>
</dbReference>
<dbReference type="CDD" id="cd00830">
    <property type="entry name" value="KAS_III"/>
    <property type="match status" value="1"/>
</dbReference>
<dbReference type="GO" id="GO:0005737">
    <property type="term" value="C:cytoplasm"/>
    <property type="evidence" value="ECO:0007669"/>
    <property type="project" value="UniProtKB-SubCell"/>
</dbReference>
<feature type="region of interest" description="ACP-binding" evidence="13">
    <location>
        <begin position="254"/>
        <end position="258"/>
    </location>
</feature>
<evidence type="ECO:0000256" key="13">
    <source>
        <dbReference type="HAMAP-Rule" id="MF_01815"/>
    </source>
</evidence>
<dbReference type="PANTHER" id="PTHR43091:SF2">
    <property type="entry name" value="BETA-KETOACYL-[ACYL-CARRIER-PROTEIN] SYNTHASE III 2"/>
    <property type="match status" value="1"/>
</dbReference>
<keyword evidence="4 13" id="KW-0963">Cytoplasm</keyword>
<keyword evidence="6 13" id="KW-0808">Transferase</keyword>
<feature type="domain" description="Beta-ketoacyl-[acyl-carrier-protein] synthase III N-terminal" evidence="15">
    <location>
        <begin position="108"/>
        <end position="180"/>
    </location>
</feature>
<dbReference type="GO" id="GO:0006633">
    <property type="term" value="P:fatty acid biosynthetic process"/>
    <property type="evidence" value="ECO:0007669"/>
    <property type="project" value="UniProtKB-UniRule"/>
</dbReference>
<comment type="caution">
    <text evidence="16">The sequence shown here is derived from an EMBL/GenBank/DDBJ whole genome shotgun (WGS) entry which is preliminary data.</text>
</comment>
<organism evidence="16 17">
    <name type="scientific">Seleniivibrio woodruffii</name>
    <dbReference type="NCBI Taxonomy" id="1078050"/>
    <lineage>
        <taxon>Bacteria</taxon>
        <taxon>Pseudomonadati</taxon>
        <taxon>Deferribacterota</taxon>
        <taxon>Deferribacteres</taxon>
        <taxon>Deferribacterales</taxon>
        <taxon>Geovibrionaceae</taxon>
        <taxon>Seleniivibrio</taxon>
    </lineage>
</organism>
<gene>
    <name evidence="13" type="primary">fabH</name>
    <name evidence="16" type="ORF">C8D98_0119</name>
</gene>
<dbReference type="RefSeq" id="WP_132871050.1">
    <property type="nucleotide sequence ID" value="NZ_JAJUHT010000003.1"/>
</dbReference>
<dbReference type="OrthoDB" id="9815506at2"/>
<dbReference type="EMBL" id="SMGG01000003">
    <property type="protein sequence ID" value="TCK61617.1"/>
    <property type="molecule type" value="Genomic_DNA"/>
</dbReference>
<name>A0A4R1KBX1_9BACT</name>
<feature type="active site" evidence="13">
    <location>
        <position position="114"/>
    </location>
</feature>
<dbReference type="Pfam" id="PF08541">
    <property type="entry name" value="ACP_syn_III_C"/>
    <property type="match status" value="1"/>
</dbReference>
<keyword evidence="10 13" id="KW-0511">Multifunctional enzyme</keyword>
<reference evidence="16 17" key="1">
    <citation type="submission" date="2019-03" db="EMBL/GenBank/DDBJ databases">
        <title>Genomic Encyclopedia of Type Strains, Phase IV (KMG-IV): sequencing the most valuable type-strain genomes for metagenomic binning, comparative biology and taxonomic classification.</title>
        <authorList>
            <person name="Goeker M."/>
        </authorList>
    </citation>
    <scope>NUCLEOTIDE SEQUENCE [LARGE SCALE GENOMIC DNA]</scope>
    <source>
        <strain evidence="16 17">DSM 24984</strain>
    </source>
</reference>
<protein>
    <recommendedName>
        <fullName evidence="3 13">Beta-ketoacyl-[acyl-carrier-protein] synthase III</fullName>
        <shortName evidence="13">Beta-ketoacyl-ACP synthase III</shortName>
        <shortName evidence="13">KAS III</shortName>
        <ecNumber evidence="3 13">2.3.1.180</ecNumber>
    </recommendedName>
    <alternativeName>
        <fullName evidence="13">3-oxoacyl-[acyl-carrier-protein] synthase 3</fullName>
    </alternativeName>
    <alternativeName>
        <fullName evidence="13">3-oxoacyl-[acyl-carrier-protein] synthase III</fullName>
    </alternativeName>
</protein>
<comment type="domain">
    <text evidence="13">The last Arg residue of the ACP-binding site is essential for the weak association between ACP/AcpP and FabH.</text>
</comment>
<evidence type="ECO:0000256" key="11">
    <source>
        <dbReference type="ARBA" id="ARBA00023315"/>
    </source>
</evidence>
<dbReference type="InterPro" id="IPR013751">
    <property type="entry name" value="ACP_syn_III_N"/>
</dbReference>
<feature type="domain" description="Beta-ketoacyl-[acyl-carrier-protein] synthase III C-terminal" evidence="14">
    <location>
        <begin position="238"/>
        <end position="325"/>
    </location>
</feature>
<feature type="active site" evidence="13">
    <location>
        <position position="283"/>
    </location>
</feature>
<evidence type="ECO:0000256" key="2">
    <source>
        <dbReference type="ARBA" id="ARBA00008642"/>
    </source>
</evidence>
<dbReference type="AlphaFoldDB" id="A0A4R1KBX1"/>
<dbReference type="FunFam" id="3.40.47.10:FF:000004">
    <property type="entry name" value="3-oxoacyl-[acyl-carrier-protein] synthase 3"/>
    <property type="match status" value="1"/>
</dbReference>
<dbReference type="NCBIfam" id="NF006829">
    <property type="entry name" value="PRK09352.1"/>
    <property type="match status" value="1"/>
</dbReference>
<evidence type="ECO:0000313" key="16">
    <source>
        <dbReference type="EMBL" id="TCK61617.1"/>
    </source>
</evidence>
<comment type="subcellular location">
    <subcellularLocation>
        <location evidence="13">Cytoplasm</location>
    </subcellularLocation>
</comment>
<evidence type="ECO:0000313" key="17">
    <source>
        <dbReference type="Proteomes" id="UP000294614"/>
    </source>
</evidence>
<evidence type="ECO:0000256" key="7">
    <source>
        <dbReference type="ARBA" id="ARBA00022832"/>
    </source>
</evidence>
<dbReference type="SUPFAM" id="SSF53901">
    <property type="entry name" value="Thiolase-like"/>
    <property type="match status" value="1"/>
</dbReference>
<keyword evidence="7 13" id="KW-0276">Fatty acid metabolism</keyword>
<keyword evidence="11 13" id="KW-0012">Acyltransferase</keyword>
<dbReference type="GO" id="GO:0033818">
    <property type="term" value="F:beta-ketoacyl-acyl-carrier-protein synthase III activity"/>
    <property type="evidence" value="ECO:0007669"/>
    <property type="project" value="UniProtKB-UniRule"/>
</dbReference>
<dbReference type="Gene3D" id="3.40.47.10">
    <property type="match status" value="1"/>
</dbReference>
<dbReference type="GO" id="GO:0004315">
    <property type="term" value="F:3-oxoacyl-[acyl-carrier-protein] synthase activity"/>
    <property type="evidence" value="ECO:0007669"/>
    <property type="project" value="InterPro"/>
</dbReference>
<dbReference type="Proteomes" id="UP000294614">
    <property type="component" value="Unassembled WGS sequence"/>
</dbReference>
<evidence type="ECO:0000256" key="1">
    <source>
        <dbReference type="ARBA" id="ARBA00005194"/>
    </source>
</evidence>
<comment type="subunit">
    <text evidence="13">Homodimer.</text>
</comment>
<evidence type="ECO:0000256" key="9">
    <source>
        <dbReference type="ARBA" id="ARBA00023160"/>
    </source>
</evidence>
<evidence type="ECO:0000256" key="4">
    <source>
        <dbReference type="ARBA" id="ARBA00022490"/>
    </source>
</evidence>
<dbReference type="Pfam" id="PF08545">
    <property type="entry name" value="ACP_syn_III"/>
    <property type="match status" value="1"/>
</dbReference>
<dbReference type="InterPro" id="IPR013747">
    <property type="entry name" value="ACP_syn_III_C"/>
</dbReference>
<evidence type="ECO:0000259" key="15">
    <source>
        <dbReference type="Pfam" id="PF08545"/>
    </source>
</evidence>
<sequence length="326" mass="35021">MSIYTRFAGTGSYFPPKVMTNNDIAQFLDTSDEWIVTRTGISQRHIAENETCSDMATEAAKNALDMAGMKPDQLDAIIVGTLSPDTIMPSTACRVQYKLGVKNNCMAFDLAAACSGFLYGVRVADGMIRSGSAKNILVIGAEHLTACVDWRDRGTCILFGDGAGAAVLTGDSTPGIRSIFNYADGEYGDLLKQDNLGSQYLKKMMNEPAIDHMIKMKGNDVFKIAVRAMADAAQEAADAAGFKSEDIDWMIPHQANLRIIDAAAKRLGLDKDKVIINLTNYGNTSAATIPTALDQAVRDGRIKRGDNIVSAAFGGGLTWGSMAFTF</sequence>
<evidence type="ECO:0000256" key="3">
    <source>
        <dbReference type="ARBA" id="ARBA00012333"/>
    </source>
</evidence>
<proteinExistence type="inferred from homology"/>
<evidence type="ECO:0000256" key="12">
    <source>
        <dbReference type="ARBA" id="ARBA00051096"/>
    </source>
</evidence>
<dbReference type="InterPro" id="IPR004655">
    <property type="entry name" value="FabH"/>
</dbReference>
<dbReference type="PANTHER" id="PTHR43091">
    <property type="entry name" value="3-OXOACYL-[ACYL-CARRIER-PROTEIN] SYNTHASE"/>
    <property type="match status" value="1"/>
</dbReference>
<dbReference type="HAMAP" id="MF_01815">
    <property type="entry name" value="FabH"/>
    <property type="match status" value="1"/>
</dbReference>
<evidence type="ECO:0000256" key="5">
    <source>
        <dbReference type="ARBA" id="ARBA00022516"/>
    </source>
</evidence>
<keyword evidence="17" id="KW-1185">Reference proteome</keyword>
<keyword evidence="9 13" id="KW-0275">Fatty acid biosynthesis</keyword>
<comment type="function">
    <text evidence="13">Catalyzes the condensation reaction of fatty acid synthesis by the addition to an acyl acceptor of two carbons from malonyl-ACP. Catalyzes the first condensation reaction which initiates fatty acid synthesis and may therefore play a role in governing the total rate of fatty acid production. Possesses both acetoacetyl-ACP synthase and acetyl transacylase activities. Its substrate specificity determines the biosynthesis of branched-chain and/or straight-chain of fatty acids.</text>
</comment>
<evidence type="ECO:0000256" key="8">
    <source>
        <dbReference type="ARBA" id="ARBA00023098"/>
    </source>
</evidence>
<accession>A0A4R1KBX1</accession>
<comment type="catalytic activity">
    <reaction evidence="12">
        <text>malonyl-[ACP] + acetyl-CoA + H(+) = 3-oxobutanoyl-[ACP] + CO2 + CoA</text>
        <dbReference type="Rhea" id="RHEA:12080"/>
        <dbReference type="Rhea" id="RHEA-COMP:9623"/>
        <dbReference type="Rhea" id="RHEA-COMP:9625"/>
        <dbReference type="ChEBI" id="CHEBI:15378"/>
        <dbReference type="ChEBI" id="CHEBI:16526"/>
        <dbReference type="ChEBI" id="CHEBI:57287"/>
        <dbReference type="ChEBI" id="CHEBI:57288"/>
        <dbReference type="ChEBI" id="CHEBI:78449"/>
        <dbReference type="ChEBI" id="CHEBI:78450"/>
        <dbReference type="EC" id="2.3.1.180"/>
    </reaction>
    <physiologicalReaction direction="left-to-right" evidence="12">
        <dbReference type="Rhea" id="RHEA:12081"/>
    </physiologicalReaction>
</comment>
<feature type="active site" evidence="13">
    <location>
        <position position="253"/>
    </location>
</feature>
<keyword evidence="5 13" id="KW-0444">Lipid biosynthesis</keyword>
<evidence type="ECO:0000259" key="14">
    <source>
        <dbReference type="Pfam" id="PF08541"/>
    </source>
</evidence>
<comment type="pathway">
    <text evidence="1 13">Lipid metabolism; fatty acid biosynthesis.</text>
</comment>
<dbReference type="NCBIfam" id="TIGR00747">
    <property type="entry name" value="fabH"/>
    <property type="match status" value="1"/>
</dbReference>
<dbReference type="EC" id="2.3.1.180" evidence="3 13"/>
<evidence type="ECO:0000256" key="10">
    <source>
        <dbReference type="ARBA" id="ARBA00023268"/>
    </source>
</evidence>
<keyword evidence="8 13" id="KW-0443">Lipid metabolism</keyword>